<dbReference type="EMBL" id="DS547096">
    <property type="protein sequence ID" value="EDR10817.1"/>
    <property type="molecule type" value="Genomic_DNA"/>
</dbReference>
<evidence type="ECO:0000256" key="4">
    <source>
        <dbReference type="ARBA" id="ARBA00022803"/>
    </source>
</evidence>
<dbReference type="GO" id="GO:0008320">
    <property type="term" value="F:protein transmembrane transporter activity"/>
    <property type="evidence" value="ECO:0007669"/>
    <property type="project" value="TreeGrafter"/>
</dbReference>
<dbReference type="InParanoid" id="B0D2V0"/>
<dbReference type="SUPFAM" id="SSF48452">
    <property type="entry name" value="TPR-like"/>
    <property type="match status" value="1"/>
</dbReference>
<evidence type="ECO:0000256" key="5">
    <source>
        <dbReference type="ARBA" id="ARBA00022989"/>
    </source>
</evidence>
<dbReference type="OrthoDB" id="2942533at2759"/>
<keyword evidence="6" id="KW-0472">Membrane</keyword>
<accession>B0D2V0</accession>
<sequence length="151" mass="17092">MDQCWRRGPLSRTLNVEQGSLTAEQIQRRYIKSKGNTAYQNRNFKQAAALYTRAIEVSPKPEPVFYSNRYVNMSPPKHDLVVLECDEALKVDANYVKALNRRAIALEGLEGTRSPSEVRRAPLVTSVFNPSLRESIVSGELGNSLRREKGR</sequence>
<evidence type="ECO:0000256" key="3">
    <source>
        <dbReference type="ARBA" id="ARBA00022737"/>
    </source>
</evidence>
<evidence type="ECO:0000256" key="6">
    <source>
        <dbReference type="ARBA" id="ARBA00023136"/>
    </source>
</evidence>
<dbReference type="GeneID" id="6074186"/>
<dbReference type="GO" id="GO:0045039">
    <property type="term" value="P:protein insertion into mitochondrial inner membrane"/>
    <property type="evidence" value="ECO:0007669"/>
    <property type="project" value="TreeGrafter"/>
</dbReference>
<dbReference type="KEGG" id="lbc:LACBIDRAFT_315654"/>
<protein>
    <submittedName>
        <fullName evidence="7">Predicted protein</fullName>
    </submittedName>
</protein>
<organism evidence="8">
    <name type="scientific">Laccaria bicolor (strain S238N-H82 / ATCC MYA-4686)</name>
    <name type="common">Bicoloured deceiver</name>
    <name type="synonym">Laccaria laccata var. bicolor</name>
    <dbReference type="NCBI Taxonomy" id="486041"/>
    <lineage>
        <taxon>Eukaryota</taxon>
        <taxon>Fungi</taxon>
        <taxon>Dikarya</taxon>
        <taxon>Basidiomycota</taxon>
        <taxon>Agaricomycotina</taxon>
        <taxon>Agaricomycetes</taxon>
        <taxon>Agaricomycetidae</taxon>
        <taxon>Agaricales</taxon>
        <taxon>Agaricineae</taxon>
        <taxon>Hydnangiaceae</taxon>
        <taxon>Laccaria</taxon>
    </lineage>
</organism>
<keyword evidence="5" id="KW-1133">Transmembrane helix</keyword>
<proteinExistence type="predicted"/>
<gene>
    <name evidence="7" type="ORF">LACBIDRAFT_315654</name>
</gene>
<reference evidence="7 8" key="1">
    <citation type="journal article" date="2008" name="Nature">
        <title>The genome of Laccaria bicolor provides insights into mycorrhizal symbiosis.</title>
        <authorList>
            <person name="Martin F."/>
            <person name="Aerts A."/>
            <person name="Ahren D."/>
            <person name="Brun A."/>
            <person name="Danchin E.G.J."/>
            <person name="Duchaussoy F."/>
            <person name="Gibon J."/>
            <person name="Kohler A."/>
            <person name="Lindquist E."/>
            <person name="Pereda V."/>
            <person name="Salamov A."/>
            <person name="Shapiro H.J."/>
            <person name="Wuyts J."/>
            <person name="Blaudez D."/>
            <person name="Buee M."/>
            <person name="Brokstein P."/>
            <person name="Canbaeck B."/>
            <person name="Cohen D."/>
            <person name="Courty P.E."/>
            <person name="Coutinho P.M."/>
            <person name="Delaruelle C."/>
            <person name="Detter J.C."/>
            <person name="Deveau A."/>
            <person name="DiFazio S."/>
            <person name="Duplessis S."/>
            <person name="Fraissinet-Tachet L."/>
            <person name="Lucic E."/>
            <person name="Frey-Klett P."/>
            <person name="Fourrey C."/>
            <person name="Feussner I."/>
            <person name="Gay G."/>
            <person name="Grimwood J."/>
            <person name="Hoegger P.J."/>
            <person name="Jain P."/>
            <person name="Kilaru S."/>
            <person name="Labbe J."/>
            <person name="Lin Y.C."/>
            <person name="Legue V."/>
            <person name="Le Tacon F."/>
            <person name="Marmeisse R."/>
            <person name="Melayah D."/>
            <person name="Montanini B."/>
            <person name="Muratet M."/>
            <person name="Nehls U."/>
            <person name="Niculita-Hirzel H."/>
            <person name="Oudot-Le Secq M.P."/>
            <person name="Peter M."/>
            <person name="Quesneville H."/>
            <person name="Rajashekar B."/>
            <person name="Reich M."/>
            <person name="Rouhier N."/>
            <person name="Schmutz J."/>
            <person name="Yin T."/>
            <person name="Chalot M."/>
            <person name="Henrissat B."/>
            <person name="Kuees U."/>
            <person name="Lucas S."/>
            <person name="Van de Peer Y."/>
            <person name="Podila G.K."/>
            <person name="Polle A."/>
            <person name="Pukkila P.J."/>
            <person name="Richardson P.M."/>
            <person name="Rouze P."/>
            <person name="Sanders I.R."/>
            <person name="Stajich J.E."/>
            <person name="Tunlid A."/>
            <person name="Tuskan G."/>
            <person name="Grigoriev I.V."/>
        </authorList>
    </citation>
    <scope>NUCLEOTIDE SEQUENCE [LARGE SCALE GENOMIC DNA]</scope>
    <source>
        <strain evidence="8">S238N-H82 / ATCC MYA-4686</strain>
    </source>
</reference>
<dbReference type="PANTHER" id="PTHR46208">
    <property type="entry name" value="MITOCHONDRIAL IMPORT RECEPTOR SUBUNIT TOM70"/>
    <property type="match status" value="1"/>
</dbReference>
<comment type="subcellular location">
    <subcellularLocation>
        <location evidence="1">Membrane</location>
    </subcellularLocation>
</comment>
<dbReference type="Proteomes" id="UP000001194">
    <property type="component" value="Unassembled WGS sequence"/>
</dbReference>
<dbReference type="PANTHER" id="PTHR46208:SF1">
    <property type="entry name" value="MITOCHONDRIAL IMPORT RECEPTOR SUBUNIT TOM70"/>
    <property type="match status" value="1"/>
</dbReference>
<dbReference type="GO" id="GO:0005741">
    <property type="term" value="C:mitochondrial outer membrane"/>
    <property type="evidence" value="ECO:0007669"/>
    <property type="project" value="TreeGrafter"/>
</dbReference>
<dbReference type="AlphaFoldDB" id="B0D2V0"/>
<dbReference type="STRING" id="486041.B0D2V0"/>
<keyword evidence="4" id="KW-0802">TPR repeat</keyword>
<evidence type="ECO:0000256" key="2">
    <source>
        <dbReference type="ARBA" id="ARBA00022692"/>
    </source>
</evidence>
<dbReference type="InterPro" id="IPR011990">
    <property type="entry name" value="TPR-like_helical_dom_sf"/>
</dbReference>
<evidence type="ECO:0000256" key="1">
    <source>
        <dbReference type="ARBA" id="ARBA00004370"/>
    </source>
</evidence>
<dbReference type="Gene3D" id="1.25.40.10">
    <property type="entry name" value="Tetratricopeptide repeat domain"/>
    <property type="match status" value="1"/>
</dbReference>
<name>B0D2V0_LACBS</name>
<evidence type="ECO:0000313" key="8">
    <source>
        <dbReference type="Proteomes" id="UP000001194"/>
    </source>
</evidence>
<keyword evidence="8" id="KW-1185">Reference proteome</keyword>
<dbReference type="HOGENOM" id="CLU_1731773_0_0_1"/>
<keyword evidence="3" id="KW-0677">Repeat</keyword>
<evidence type="ECO:0000313" key="7">
    <source>
        <dbReference type="EMBL" id="EDR10817.1"/>
    </source>
</evidence>
<dbReference type="GO" id="GO:0030943">
    <property type="term" value="F:mitochondrion targeting sequence binding"/>
    <property type="evidence" value="ECO:0007669"/>
    <property type="project" value="TreeGrafter"/>
</dbReference>
<dbReference type="RefSeq" id="XP_001878118.1">
    <property type="nucleotide sequence ID" value="XM_001878083.1"/>
</dbReference>
<dbReference type="GO" id="GO:0030150">
    <property type="term" value="P:protein import into mitochondrial matrix"/>
    <property type="evidence" value="ECO:0007669"/>
    <property type="project" value="TreeGrafter"/>
</dbReference>
<keyword evidence="2" id="KW-0812">Transmembrane</keyword>